<reference evidence="3" key="1">
    <citation type="submission" date="2021-01" db="EMBL/GenBank/DDBJ databases">
        <authorList>
            <person name="Corre E."/>
            <person name="Pelletier E."/>
            <person name="Niang G."/>
            <person name="Scheremetjew M."/>
            <person name="Finn R."/>
            <person name="Kale V."/>
            <person name="Holt S."/>
            <person name="Cochrane G."/>
            <person name="Meng A."/>
            <person name="Brown T."/>
            <person name="Cohen L."/>
        </authorList>
    </citation>
    <scope>NUCLEOTIDE SEQUENCE</scope>
    <source>
        <strain evidence="3">CCMP645</strain>
    </source>
</reference>
<keyword evidence="1" id="KW-0175">Coiled coil</keyword>
<accession>A0A7S4BLU3</accession>
<feature type="region of interest" description="Disordered" evidence="2">
    <location>
        <begin position="300"/>
        <end position="346"/>
    </location>
</feature>
<feature type="compositionally biased region" description="Basic and acidic residues" evidence="2">
    <location>
        <begin position="264"/>
        <end position="274"/>
    </location>
</feature>
<feature type="compositionally biased region" description="Basic and acidic residues" evidence="2">
    <location>
        <begin position="215"/>
        <end position="229"/>
    </location>
</feature>
<evidence type="ECO:0000313" key="3">
    <source>
        <dbReference type="EMBL" id="CAE0770016.1"/>
    </source>
</evidence>
<protein>
    <submittedName>
        <fullName evidence="3">Uncharacterized protein</fullName>
    </submittedName>
</protein>
<feature type="coiled-coil region" evidence="1">
    <location>
        <begin position="123"/>
        <end position="150"/>
    </location>
</feature>
<feature type="compositionally biased region" description="Low complexity" evidence="2">
    <location>
        <begin position="1"/>
        <end position="16"/>
    </location>
</feature>
<feature type="region of interest" description="Disordered" evidence="2">
    <location>
        <begin position="204"/>
        <end position="277"/>
    </location>
</feature>
<sequence>MPSRALSPSLACAAPPSGRPTERQPLSTAHALGHIPPDLLSSPQPHLSRHDADLIASSRAHLALCIDRLRAAPIRTSVFRMETSQPCPAPVAAAVSTSTGSTICKPSTSVSSATAIGLLKRKLVEVERLRLESESKLKAVEAELAIEKREHTRTTAKLSQLLAKRGAGGAADEQAARDVSALRDAVLTLRRLLHAEREETHRLRAAAAKGPARPAGERHVPLDPQREITPDFSGHASAHAAPRVGSGARGASAQPAARANACNDGERPSAKRSLDVGADAQIAKAQRTNTSNVHNVQNAAPSTTAAPTAPPTAPTPPNSAPNVRVPRPERAGAESLGTDQPHRLPFGYTQGAICVELPKRQRSAS</sequence>
<feature type="compositionally biased region" description="Pro residues" evidence="2">
    <location>
        <begin position="308"/>
        <end position="319"/>
    </location>
</feature>
<feature type="compositionally biased region" description="Low complexity" evidence="2">
    <location>
        <begin position="245"/>
        <end position="261"/>
    </location>
</feature>
<feature type="region of interest" description="Disordered" evidence="2">
    <location>
        <begin position="1"/>
        <end position="24"/>
    </location>
</feature>
<feature type="compositionally biased region" description="Low complexity" evidence="2">
    <location>
        <begin position="205"/>
        <end position="214"/>
    </location>
</feature>
<proteinExistence type="predicted"/>
<organism evidence="3">
    <name type="scientific">Chrysotila carterae</name>
    <name type="common">Marine alga</name>
    <name type="synonym">Syracosphaera carterae</name>
    <dbReference type="NCBI Taxonomy" id="13221"/>
    <lineage>
        <taxon>Eukaryota</taxon>
        <taxon>Haptista</taxon>
        <taxon>Haptophyta</taxon>
        <taxon>Prymnesiophyceae</taxon>
        <taxon>Isochrysidales</taxon>
        <taxon>Isochrysidaceae</taxon>
        <taxon>Chrysotila</taxon>
    </lineage>
</organism>
<dbReference type="EMBL" id="HBIZ01035526">
    <property type="protein sequence ID" value="CAE0770016.1"/>
    <property type="molecule type" value="Transcribed_RNA"/>
</dbReference>
<name>A0A7S4BLU3_CHRCT</name>
<gene>
    <name evidence="3" type="ORF">PCAR00345_LOCUS22628</name>
</gene>
<evidence type="ECO:0000256" key="1">
    <source>
        <dbReference type="SAM" id="Coils"/>
    </source>
</evidence>
<dbReference type="AlphaFoldDB" id="A0A7S4BLU3"/>
<evidence type="ECO:0000256" key="2">
    <source>
        <dbReference type="SAM" id="MobiDB-lite"/>
    </source>
</evidence>